<protein>
    <submittedName>
        <fullName evidence="7">Iron uptake transporter permease EfeU</fullName>
    </submittedName>
</protein>
<evidence type="ECO:0000256" key="1">
    <source>
        <dbReference type="ARBA" id="ARBA00004141"/>
    </source>
</evidence>
<dbReference type="InterPro" id="IPR004923">
    <property type="entry name" value="FTR1/Fip1/EfeU"/>
</dbReference>
<sequence length="303" mass="32506">MLANLIIGLREGLEAALVIGIVIAYLRKSGRERHIRTVWFGVALAIGLSLVLGAILTFGAYGLSFEAQEIIGGSLSIIAVGFVTWMIFWMLRTAGSLKRELESGIDRALEGSAWGLVLLAFLAVAREGIETALFIWSAARSSGEAPLAVVGAVLGILAAAFLGWLVYRGMIRLNLSLFFTWTGAILIVVAAGVLAYGIHDLQEARVLPGPFQPIPEGVPASLEWMWGWAFSVASVIPPDSAVAAVLKGAIGFSPEMTWLEIVVWAVYVAVVLVLFLRGVSEQRRARRARTLATAAPIPLQGER</sequence>
<feature type="transmembrane region" description="Helical" evidence="6">
    <location>
        <begin position="70"/>
        <end position="91"/>
    </location>
</feature>
<keyword evidence="8" id="KW-1185">Reference proteome</keyword>
<evidence type="ECO:0000313" key="8">
    <source>
        <dbReference type="Proteomes" id="UP001241072"/>
    </source>
</evidence>
<organism evidence="7 8">
    <name type="scientific">Antiquaquibacter soli</name>
    <dbReference type="NCBI Taxonomy" id="3064523"/>
    <lineage>
        <taxon>Bacteria</taxon>
        <taxon>Bacillati</taxon>
        <taxon>Actinomycetota</taxon>
        <taxon>Actinomycetes</taxon>
        <taxon>Micrococcales</taxon>
        <taxon>Microbacteriaceae</taxon>
        <taxon>Antiquaquibacter</taxon>
    </lineage>
</organism>
<feature type="transmembrane region" description="Helical" evidence="6">
    <location>
        <begin position="261"/>
        <end position="279"/>
    </location>
</feature>
<feature type="transmembrane region" description="Helical" evidence="6">
    <location>
        <begin position="38"/>
        <end position="64"/>
    </location>
</feature>
<gene>
    <name evidence="7" type="primary">efeU</name>
    <name evidence="7" type="ORF">Q5716_03615</name>
</gene>
<keyword evidence="5 6" id="KW-0472">Membrane</keyword>
<dbReference type="Pfam" id="PF03239">
    <property type="entry name" value="FTR1"/>
    <property type="match status" value="1"/>
</dbReference>
<comment type="subcellular location">
    <subcellularLocation>
        <location evidence="1">Membrane</location>
        <topology evidence="1">Multi-pass membrane protein</topology>
    </subcellularLocation>
</comment>
<feature type="transmembrane region" description="Helical" evidence="6">
    <location>
        <begin position="112"/>
        <end position="139"/>
    </location>
</feature>
<evidence type="ECO:0000256" key="5">
    <source>
        <dbReference type="ARBA" id="ARBA00023136"/>
    </source>
</evidence>
<comment type="similarity">
    <text evidence="2">Belongs to the oxidase-dependent Fe transporter (OFeT) (TC 9.A.10.1) family.</text>
</comment>
<evidence type="ECO:0000256" key="2">
    <source>
        <dbReference type="ARBA" id="ARBA00008333"/>
    </source>
</evidence>
<dbReference type="NCBIfam" id="NF041756">
    <property type="entry name" value="EfeU"/>
    <property type="match status" value="1"/>
</dbReference>
<keyword evidence="3 6" id="KW-0812">Transmembrane</keyword>
<feature type="transmembrane region" description="Helical" evidence="6">
    <location>
        <begin position="6"/>
        <end position="26"/>
    </location>
</feature>
<accession>A0ABT9BJW0</accession>
<feature type="transmembrane region" description="Helical" evidence="6">
    <location>
        <begin position="145"/>
        <end position="166"/>
    </location>
</feature>
<evidence type="ECO:0000313" key="7">
    <source>
        <dbReference type="EMBL" id="MDO7881310.1"/>
    </source>
</evidence>
<dbReference type="Proteomes" id="UP001241072">
    <property type="component" value="Unassembled WGS sequence"/>
</dbReference>
<dbReference type="PANTHER" id="PTHR31632:SF2">
    <property type="entry name" value="PLASMA MEMBRANE IRON PERMEASE"/>
    <property type="match status" value="1"/>
</dbReference>
<proteinExistence type="inferred from homology"/>
<dbReference type="EMBL" id="JAUQUB010000001">
    <property type="protein sequence ID" value="MDO7881310.1"/>
    <property type="molecule type" value="Genomic_DNA"/>
</dbReference>
<dbReference type="RefSeq" id="WP_305001722.1">
    <property type="nucleotide sequence ID" value="NZ_JAUQUB010000001.1"/>
</dbReference>
<evidence type="ECO:0000256" key="4">
    <source>
        <dbReference type="ARBA" id="ARBA00022989"/>
    </source>
</evidence>
<keyword evidence="4 6" id="KW-1133">Transmembrane helix</keyword>
<comment type="caution">
    <text evidence="7">The sequence shown here is derived from an EMBL/GenBank/DDBJ whole genome shotgun (WGS) entry which is preliminary data.</text>
</comment>
<dbReference type="PANTHER" id="PTHR31632">
    <property type="entry name" value="IRON TRANSPORTER FTH1"/>
    <property type="match status" value="1"/>
</dbReference>
<reference evidence="7 8" key="1">
    <citation type="submission" date="2023-07" db="EMBL/GenBank/DDBJ databases">
        <title>Protaetiibacter sp. nov WY-16 isolated from soil.</title>
        <authorList>
            <person name="Liu B."/>
            <person name="Wan Y."/>
        </authorList>
    </citation>
    <scope>NUCLEOTIDE SEQUENCE [LARGE SCALE GENOMIC DNA]</scope>
    <source>
        <strain evidence="7 8">WY-16</strain>
    </source>
</reference>
<name>A0ABT9BJW0_9MICO</name>
<evidence type="ECO:0000256" key="6">
    <source>
        <dbReference type="SAM" id="Phobius"/>
    </source>
</evidence>
<evidence type="ECO:0000256" key="3">
    <source>
        <dbReference type="ARBA" id="ARBA00022692"/>
    </source>
</evidence>
<feature type="transmembrane region" description="Helical" evidence="6">
    <location>
        <begin position="178"/>
        <end position="198"/>
    </location>
</feature>